<dbReference type="EC" id="6.3.3.2" evidence="5"/>
<sequence length="208" mass="22386">METAKAEALNVAKENTGDEAFRRQLRRSLLAQRRTLSADDCAHASALICAHLREHFPQLAVCCVGFCWPMNHEPDVRAALAEWAKSPAPGFLAALPVVAEVAKPLLFRAWQPGETMFARDCHGIPYPASGALVHPDALLIPCAAVDAAGYRLGYGGGYFDRTLAARSPRPLAIGVAYAFACVDSVRPQLHDEPLDALVTEAGVTYFAS</sequence>
<comment type="similarity">
    <text evidence="1 5">Belongs to the 5-formyltetrahydrofolate cyclo-ligase family.</text>
</comment>
<organism evidence="6 7">
    <name type="scientific">Rhodocyclus tenuis</name>
    <name type="common">Rhodospirillum tenue</name>
    <dbReference type="NCBI Taxonomy" id="1066"/>
    <lineage>
        <taxon>Bacteria</taxon>
        <taxon>Pseudomonadati</taxon>
        <taxon>Pseudomonadota</taxon>
        <taxon>Betaproteobacteria</taxon>
        <taxon>Rhodocyclales</taxon>
        <taxon>Rhodocyclaceae</taxon>
        <taxon>Rhodocyclus</taxon>
    </lineage>
</organism>
<gene>
    <name evidence="6" type="ORF">GHK24_08570</name>
</gene>
<keyword evidence="6" id="KW-0436">Ligase</keyword>
<name>A0A6L5JWS7_RHOTE</name>
<dbReference type="Pfam" id="PF01812">
    <property type="entry name" value="5-FTHF_cyc-lig"/>
    <property type="match status" value="1"/>
</dbReference>
<evidence type="ECO:0000256" key="5">
    <source>
        <dbReference type="RuleBase" id="RU361279"/>
    </source>
</evidence>
<evidence type="ECO:0000256" key="3">
    <source>
        <dbReference type="ARBA" id="ARBA00022840"/>
    </source>
</evidence>
<evidence type="ECO:0000313" key="6">
    <source>
        <dbReference type="EMBL" id="MQY51827.1"/>
    </source>
</evidence>
<dbReference type="EMBL" id="WIXJ01000005">
    <property type="protein sequence ID" value="MQY51827.1"/>
    <property type="molecule type" value="Genomic_DNA"/>
</dbReference>
<dbReference type="SUPFAM" id="SSF100950">
    <property type="entry name" value="NagB/RpiA/CoA transferase-like"/>
    <property type="match status" value="1"/>
</dbReference>
<dbReference type="NCBIfam" id="TIGR02727">
    <property type="entry name" value="MTHFS_bact"/>
    <property type="match status" value="1"/>
</dbReference>
<comment type="caution">
    <text evidence="6">The sequence shown here is derived from an EMBL/GenBank/DDBJ whole genome shotgun (WGS) entry which is preliminary data.</text>
</comment>
<dbReference type="GO" id="GO:0005524">
    <property type="term" value="F:ATP binding"/>
    <property type="evidence" value="ECO:0007669"/>
    <property type="project" value="UniProtKB-KW"/>
</dbReference>
<accession>A0A6L5JWS7</accession>
<dbReference type="AlphaFoldDB" id="A0A6L5JWS7"/>
<evidence type="ECO:0000256" key="4">
    <source>
        <dbReference type="PIRSR" id="PIRSR006806-1"/>
    </source>
</evidence>
<reference evidence="6 7" key="1">
    <citation type="submission" date="2019-10" db="EMBL/GenBank/DDBJ databases">
        <title>Whole-genome sequence of the purple nonsulfur photosynthetic bacterium Rhodocyclus tenuis.</title>
        <authorList>
            <person name="Kyndt J.A."/>
            <person name="Meyer T.E."/>
        </authorList>
    </citation>
    <scope>NUCLEOTIDE SEQUENCE [LARGE SCALE GENOMIC DNA]</scope>
    <source>
        <strain evidence="6 7">DSM 110</strain>
    </source>
</reference>
<dbReference type="PANTHER" id="PTHR23407:SF1">
    <property type="entry name" value="5-FORMYLTETRAHYDROFOLATE CYCLO-LIGASE"/>
    <property type="match status" value="1"/>
</dbReference>
<evidence type="ECO:0000256" key="1">
    <source>
        <dbReference type="ARBA" id="ARBA00010638"/>
    </source>
</evidence>
<dbReference type="Proteomes" id="UP000480275">
    <property type="component" value="Unassembled WGS sequence"/>
</dbReference>
<dbReference type="PIRSF" id="PIRSF006806">
    <property type="entry name" value="FTHF_cligase"/>
    <property type="match status" value="1"/>
</dbReference>
<dbReference type="OrthoDB" id="9801938at2"/>
<keyword evidence="2 5" id="KW-0547">Nucleotide-binding</keyword>
<evidence type="ECO:0000256" key="2">
    <source>
        <dbReference type="ARBA" id="ARBA00022741"/>
    </source>
</evidence>
<proteinExistence type="inferred from homology"/>
<keyword evidence="5" id="KW-0460">Magnesium</keyword>
<dbReference type="GO" id="GO:0009396">
    <property type="term" value="P:folic acid-containing compound biosynthetic process"/>
    <property type="evidence" value="ECO:0007669"/>
    <property type="project" value="TreeGrafter"/>
</dbReference>
<protein>
    <recommendedName>
        <fullName evidence="5">5-formyltetrahydrofolate cyclo-ligase</fullName>
        <ecNumber evidence="5">6.3.3.2</ecNumber>
    </recommendedName>
</protein>
<comment type="cofactor">
    <cofactor evidence="5">
        <name>Mg(2+)</name>
        <dbReference type="ChEBI" id="CHEBI:18420"/>
    </cofactor>
</comment>
<dbReference type="InterPro" id="IPR024185">
    <property type="entry name" value="FTHF_cligase-like_sf"/>
</dbReference>
<dbReference type="PANTHER" id="PTHR23407">
    <property type="entry name" value="ATPASE INHIBITOR/5-FORMYLTETRAHYDROFOLATE CYCLO-LIGASE"/>
    <property type="match status" value="1"/>
</dbReference>
<dbReference type="GO" id="GO:0030272">
    <property type="term" value="F:5-formyltetrahydrofolate cyclo-ligase activity"/>
    <property type="evidence" value="ECO:0007669"/>
    <property type="project" value="UniProtKB-EC"/>
</dbReference>
<dbReference type="InterPro" id="IPR037171">
    <property type="entry name" value="NagB/RpiA_transferase-like"/>
</dbReference>
<keyword evidence="5" id="KW-0479">Metal-binding</keyword>
<evidence type="ECO:0000313" key="7">
    <source>
        <dbReference type="Proteomes" id="UP000480275"/>
    </source>
</evidence>
<comment type="catalytic activity">
    <reaction evidence="5">
        <text>(6S)-5-formyl-5,6,7,8-tetrahydrofolate + ATP = (6R)-5,10-methenyltetrahydrofolate + ADP + phosphate</text>
        <dbReference type="Rhea" id="RHEA:10488"/>
        <dbReference type="ChEBI" id="CHEBI:30616"/>
        <dbReference type="ChEBI" id="CHEBI:43474"/>
        <dbReference type="ChEBI" id="CHEBI:57455"/>
        <dbReference type="ChEBI" id="CHEBI:57457"/>
        <dbReference type="ChEBI" id="CHEBI:456216"/>
        <dbReference type="EC" id="6.3.3.2"/>
    </reaction>
</comment>
<dbReference type="Gene3D" id="3.40.50.10420">
    <property type="entry name" value="NagB/RpiA/CoA transferase-like"/>
    <property type="match status" value="1"/>
</dbReference>
<dbReference type="InterPro" id="IPR002698">
    <property type="entry name" value="FTHF_cligase"/>
</dbReference>
<keyword evidence="3 5" id="KW-0067">ATP-binding</keyword>
<dbReference type="GO" id="GO:0046872">
    <property type="term" value="F:metal ion binding"/>
    <property type="evidence" value="ECO:0007669"/>
    <property type="project" value="UniProtKB-KW"/>
</dbReference>
<dbReference type="GO" id="GO:0035999">
    <property type="term" value="P:tetrahydrofolate interconversion"/>
    <property type="evidence" value="ECO:0007669"/>
    <property type="project" value="TreeGrafter"/>
</dbReference>
<feature type="binding site" evidence="4">
    <location>
        <position position="73"/>
    </location>
    <ligand>
        <name>substrate</name>
    </ligand>
</feature>